<accession>A0A6G6GN51</accession>
<dbReference type="Proteomes" id="UP000505306">
    <property type="component" value="Chromosome"/>
</dbReference>
<dbReference type="InterPro" id="IPR025634">
    <property type="entry name" value="DUF4292"/>
</dbReference>
<evidence type="ECO:0000313" key="1">
    <source>
        <dbReference type="EMBL" id="QIE59954.1"/>
    </source>
</evidence>
<gene>
    <name evidence="1" type="ORF">G5B37_10375</name>
</gene>
<proteinExistence type="predicted"/>
<protein>
    <submittedName>
        <fullName evidence="1">DUF4292 domain-containing protein</fullName>
    </submittedName>
</protein>
<sequence length="254" mass="28627">MKKFIVVVVLALFVVGCKGTKSVSGTVKNLSVKNIATAHNNASPNFKTLAARVFVVYRDEKKEQSITISVRMEKDKTIWMKASLLGITLAKAKITTERVQYYETVGKTYFDGDFSLLSNWLGTEINFQQAQSILLGESIFNLNQGNYTSEVVADKYKVQPKNQDPNFIYSLLMLSGNFRIASETLSQPDKGRILTIRYDDYQTIEGALYPKEIHVLASENDSTTKIDLTYRKIEPNVSISFPFTIPDGYSEMKL</sequence>
<reference evidence="1 2" key="1">
    <citation type="submission" date="2020-02" db="EMBL/GenBank/DDBJ databases">
        <title>Complete genome sequence of Flavobacteriaceae bacterium.</title>
        <authorList>
            <person name="Kim S.-J."/>
            <person name="Kim Y.-S."/>
            <person name="Kim K.-H."/>
        </authorList>
    </citation>
    <scope>NUCLEOTIDE SEQUENCE [LARGE SCALE GENOMIC DNA]</scope>
    <source>
        <strain evidence="1 2">RR4-40</strain>
    </source>
</reference>
<dbReference type="Pfam" id="PF14125">
    <property type="entry name" value="DUF4292"/>
    <property type="match status" value="1"/>
</dbReference>
<organism evidence="1 2">
    <name type="scientific">Rasiella rasia</name>
    <dbReference type="NCBI Taxonomy" id="2744027"/>
    <lineage>
        <taxon>Bacteria</taxon>
        <taxon>Pseudomonadati</taxon>
        <taxon>Bacteroidota</taxon>
        <taxon>Flavobacteriia</taxon>
        <taxon>Flavobacteriales</taxon>
        <taxon>Flavobacteriaceae</taxon>
        <taxon>Rasiella</taxon>
    </lineage>
</organism>
<name>A0A6G6GN51_9FLAO</name>
<dbReference type="RefSeq" id="WP_164679966.1">
    <property type="nucleotide sequence ID" value="NZ_CP049057.1"/>
</dbReference>
<evidence type="ECO:0000313" key="2">
    <source>
        <dbReference type="Proteomes" id="UP000505306"/>
    </source>
</evidence>
<dbReference type="KEGG" id="mgel:G5B37_10375"/>
<dbReference type="PROSITE" id="PS51257">
    <property type="entry name" value="PROKAR_LIPOPROTEIN"/>
    <property type="match status" value="1"/>
</dbReference>
<dbReference type="Gene3D" id="2.50.20.10">
    <property type="entry name" value="Lipoprotein localisation LolA/LolB/LppX"/>
    <property type="match status" value="1"/>
</dbReference>
<keyword evidence="2" id="KW-1185">Reference proteome</keyword>
<dbReference type="EMBL" id="CP049057">
    <property type="protein sequence ID" value="QIE59954.1"/>
    <property type="molecule type" value="Genomic_DNA"/>
</dbReference>
<dbReference type="AlphaFoldDB" id="A0A6G6GN51"/>